<keyword evidence="1" id="KW-0812">Transmembrane</keyword>
<dbReference type="NCBIfam" id="NF007811">
    <property type="entry name" value="PRK10519.1"/>
    <property type="match status" value="1"/>
</dbReference>
<dbReference type="OrthoDB" id="9779080at2"/>
<dbReference type="AlphaFoldDB" id="A0A1G7HT84"/>
<dbReference type="Proteomes" id="UP000243333">
    <property type="component" value="Unassembled WGS sequence"/>
</dbReference>
<dbReference type="STRING" id="1123285.SAMN05660235_00247"/>
<dbReference type="PANTHER" id="PTHR35793">
    <property type="entry name" value="INNER MEMBRANE PROTEIN YJIG"/>
    <property type="match status" value="1"/>
</dbReference>
<protein>
    <submittedName>
        <fullName evidence="3">Spore maturation protein SpmB</fullName>
    </submittedName>
</protein>
<evidence type="ECO:0000259" key="2">
    <source>
        <dbReference type="Pfam" id="PF07670"/>
    </source>
</evidence>
<organism evidence="3 4">
    <name type="scientific">Sporolituus thermophilus DSM 23256</name>
    <dbReference type="NCBI Taxonomy" id="1123285"/>
    <lineage>
        <taxon>Bacteria</taxon>
        <taxon>Bacillati</taxon>
        <taxon>Bacillota</taxon>
        <taxon>Negativicutes</taxon>
        <taxon>Selenomonadales</taxon>
        <taxon>Sporomusaceae</taxon>
        <taxon>Sporolituus</taxon>
    </lineage>
</organism>
<sequence length="150" mass="15866">MANKSLADVFVDGAKKGWNIGVNSLLPNVLMAFALIQVLKVTGLLDVLGKVFAPVMAIFGLPGQAVMVLISAWLSMGGGVGVAASLYSQGILNNTHVTILLPAIILMGAQIQYMGRLLGTAGVQPRFYPMLFGICIVNALIAMLIMRFFA</sequence>
<feature type="transmembrane region" description="Helical" evidence="1">
    <location>
        <begin position="51"/>
        <end position="76"/>
    </location>
</feature>
<dbReference type="PANTHER" id="PTHR35793:SF2">
    <property type="entry name" value="INNER MEMBRANE PROTEIN YJIG"/>
    <property type="match status" value="1"/>
</dbReference>
<feature type="transmembrane region" description="Helical" evidence="1">
    <location>
        <begin position="20"/>
        <end position="39"/>
    </location>
</feature>
<dbReference type="RefSeq" id="WP_093687316.1">
    <property type="nucleotide sequence ID" value="NZ_FNBU01000001.1"/>
</dbReference>
<dbReference type="InterPro" id="IPR011642">
    <property type="entry name" value="Gate_dom"/>
</dbReference>
<dbReference type="GO" id="GO:0005886">
    <property type="term" value="C:plasma membrane"/>
    <property type="evidence" value="ECO:0007669"/>
    <property type="project" value="TreeGrafter"/>
</dbReference>
<keyword evidence="4" id="KW-1185">Reference proteome</keyword>
<dbReference type="InterPro" id="IPR052549">
    <property type="entry name" value="SpmB"/>
</dbReference>
<keyword evidence="1" id="KW-1133">Transmembrane helix</keyword>
<proteinExistence type="predicted"/>
<dbReference type="EMBL" id="FNBU01000001">
    <property type="protein sequence ID" value="SDF03546.1"/>
    <property type="molecule type" value="Genomic_DNA"/>
</dbReference>
<accession>A0A1G7HT84</accession>
<name>A0A1G7HT84_9FIRM</name>
<evidence type="ECO:0000313" key="4">
    <source>
        <dbReference type="Proteomes" id="UP000243333"/>
    </source>
</evidence>
<feature type="domain" description="Nucleoside transporter/FeoB GTPase Gate" evidence="2">
    <location>
        <begin position="24"/>
        <end position="119"/>
    </location>
</feature>
<feature type="transmembrane region" description="Helical" evidence="1">
    <location>
        <begin position="127"/>
        <end position="149"/>
    </location>
</feature>
<feature type="transmembrane region" description="Helical" evidence="1">
    <location>
        <begin position="96"/>
        <end position="115"/>
    </location>
</feature>
<evidence type="ECO:0000313" key="3">
    <source>
        <dbReference type="EMBL" id="SDF03546.1"/>
    </source>
</evidence>
<reference evidence="4" key="1">
    <citation type="submission" date="2016-10" db="EMBL/GenBank/DDBJ databases">
        <authorList>
            <person name="Varghese N."/>
            <person name="Submissions S."/>
        </authorList>
    </citation>
    <scope>NUCLEOTIDE SEQUENCE [LARGE SCALE GENOMIC DNA]</scope>
    <source>
        <strain evidence="4">DSM 23256</strain>
    </source>
</reference>
<dbReference type="Pfam" id="PF07670">
    <property type="entry name" value="Gate"/>
    <property type="match status" value="1"/>
</dbReference>
<keyword evidence="1" id="KW-0472">Membrane</keyword>
<evidence type="ECO:0000256" key="1">
    <source>
        <dbReference type="SAM" id="Phobius"/>
    </source>
</evidence>
<gene>
    <name evidence="3" type="ORF">SAMN05660235_00247</name>
</gene>